<protein>
    <submittedName>
        <fullName evidence="1">Uncharacterized protein</fullName>
    </submittedName>
</protein>
<evidence type="ECO:0000313" key="2">
    <source>
        <dbReference type="Proteomes" id="UP001055879"/>
    </source>
</evidence>
<reference evidence="2" key="1">
    <citation type="journal article" date="2022" name="Mol. Ecol. Resour.">
        <title>The genomes of chicory, endive, great burdock and yacon provide insights into Asteraceae palaeo-polyploidization history and plant inulin production.</title>
        <authorList>
            <person name="Fan W."/>
            <person name="Wang S."/>
            <person name="Wang H."/>
            <person name="Wang A."/>
            <person name="Jiang F."/>
            <person name="Liu H."/>
            <person name="Zhao H."/>
            <person name="Xu D."/>
            <person name="Zhang Y."/>
        </authorList>
    </citation>
    <scope>NUCLEOTIDE SEQUENCE [LARGE SCALE GENOMIC DNA]</scope>
    <source>
        <strain evidence="2">cv. Niubang</strain>
    </source>
</reference>
<keyword evidence="2" id="KW-1185">Reference proteome</keyword>
<name>A0ACB9A8I7_ARCLA</name>
<organism evidence="1 2">
    <name type="scientific">Arctium lappa</name>
    <name type="common">Greater burdock</name>
    <name type="synonym">Lappa major</name>
    <dbReference type="NCBI Taxonomy" id="4217"/>
    <lineage>
        <taxon>Eukaryota</taxon>
        <taxon>Viridiplantae</taxon>
        <taxon>Streptophyta</taxon>
        <taxon>Embryophyta</taxon>
        <taxon>Tracheophyta</taxon>
        <taxon>Spermatophyta</taxon>
        <taxon>Magnoliopsida</taxon>
        <taxon>eudicotyledons</taxon>
        <taxon>Gunneridae</taxon>
        <taxon>Pentapetalae</taxon>
        <taxon>asterids</taxon>
        <taxon>campanulids</taxon>
        <taxon>Asterales</taxon>
        <taxon>Asteraceae</taxon>
        <taxon>Carduoideae</taxon>
        <taxon>Cardueae</taxon>
        <taxon>Arctiinae</taxon>
        <taxon>Arctium</taxon>
    </lineage>
</organism>
<gene>
    <name evidence="1" type="ORF">L6452_24285</name>
</gene>
<evidence type="ECO:0000313" key="1">
    <source>
        <dbReference type="EMBL" id="KAI3706499.1"/>
    </source>
</evidence>
<comment type="caution">
    <text evidence="1">The sequence shown here is derived from an EMBL/GenBank/DDBJ whole genome shotgun (WGS) entry which is preliminary data.</text>
</comment>
<proteinExistence type="predicted"/>
<sequence>MSSRVRKYDSGCEKRKKKKRIEEIIKSQRGSLDKFVTKESQSSRDNQHVDAFDENPNLENLVGNQNDSNDDINVDDPTNVNANASNDVLDDNNVDVNASNDVLDDTNIDDATNVDANASNDVLNDTNVNANASNDVLDDTNVDHVANVNDTFNNIDIFDPRNWDFLDCKMIDVLVAKGPKRDLYVKKGPKDKFSKRFSATWYTRILSNGEKCDRDWLVYSVELDKVFCFCCKIFKKKHGKGQLTNDGFGDWSHLSTRLKEHETSIDHVMNMKTWYDFRLRLQKNQTIDKVAQNQIEKEKSHWKKVLVRIVAIVKFLAKHNLAFRGTNLRLYEKSNGNFLGLIEMLAEFDPTIQDHVQRITNDDMHFHYLGNRIQNELIDLLARRIKSEIIKKVKEAKYFSVILNCTPDISHQEQMSLILRYVDVSSKTVSIEESFLGFLEVNDTTGQGLFDVSQDELKCLGLDIDDVRGQGYDNGSNMKGKHQGVQKKLLDINPRAFYTSCASHSLNLTLCDIANTCGKATDFFGIIQCIYTIFANSTKRWQVFKDNVK</sequence>
<reference evidence="1 2" key="2">
    <citation type="journal article" date="2022" name="Mol. Ecol. Resour.">
        <title>The genomes of chicory, endive, great burdock and yacon provide insights into Asteraceae paleo-polyploidization history and plant inulin production.</title>
        <authorList>
            <person name="Fan W."/>
            <person name="Wang S."/>
            <person name="Wang H."/>
            <person name="Wang A."/>
            <person name="Jiang F."/>
            <person name="Liu H."/>
            <person name="Zhao H."/>
            <person name="Xu D."/>
            <person name="Zhang Y."/>
        </authorList>
    </citation>
    <scope>NUCLEOTIDE SEQUENCE [LARGE SCALE GENOMIC DNA]</scope>
    <source>
        <strain evidence="2">cv. Niubang</strain>
    </source>
</reference>
<accession>A0ACB9A8I7</accession>
<dbReference type="Proteomes" id="UP001055879">
    <property type="component" value="Linkage Group LG08"/>
</dbReference>
<dbReference type="EMBL" id="CM042054">
    <property type="protein sequence ID" value="KAI3706499.1"/>
    <property type="molecule type" value="Genomic_DNA"/>
</dbReference>